<feature type="transmembrane region" description="Helical" evidence="1">
    <location>
        <begin position="354"/>
        <end position="373"/>
    </location>
</feature>
<evidence type="ECO:0000313" key="3">
    <source>
        <dbReference type="Proteomes" id="UP000570678"/>
    </source>
</evidence>
<keyword evidence="3" id="KW-1185">Reference proteome</keyword>
<organism evidence="2 3">
    <name type="scientific">Nocardia flavorosea</name>
    <dbReference type="NCBI Taxonomy" id="53429"/>
    <lineage>
        <taxon>Bacteria</taxon>
        <taxon>Bacillati</taxon>
        <taxon>Actinomycetota</taxon>
        <taxon>Actinomycetes</taxon>
        <taxon>Mycobacteriales</taxon>
        <taxon>Nocardiaceae</taxon>
        <taxon>Nocardia</taxon>
    </lineage>
</organism>
<dbReference type="AlphaFoldDB" id="A0A846YQL7"/>
<keyword evidence="1" id="KW-0472">Membrane</keyword>
<sequence length="733" mass="78178">MRRLRCWLNDHPWKRRALWLLGIMFGFVVFPGIIGVVAGAQTSSGVSQIDGLSWMNVRDSNGVPLASYQFVTDPGSLFNPGNTVLWAILGILFVGYMAIVTSAIWAVTFTFSFTWLDMFAAALTGTAQTLARQIATPIVLITAATIGAFFVAWFTVRGFHVKATMQVVTMIGVAILGPLLLANPLEDVLSSDGLLTQGRDVGLSVAAGLNGNGNPNPEQLVTIMQHDLADNFARKPVQVWNFGHIIDRTGCESAWTAGVMAGDPDDIRSAVEGCDSAAHSRAENPTFGQIGTGLILLVCATLLMLFAVYLGLKVTKAALDAIYHGFMAIFGFAAGGFVYGPTQTFLVRNIVDTFLAAARMAAFTVFLGVYVLFMGDLFQQAGDQVMSVIVIACAVELVAILQLRRLSGSLDRGNNWVANRFALAIQGGGGGSGGSGGGSALGMGGAQLPGGGGGGMGGLAALAALNTVNSSPLVAWLALRTPNPLNPLARRKKISDLANYHTADSRMEMYEWSQLGRNNWRNKAIVRAAPHGGVTNAIGLANALDGLGDSRVPDANRAPILLSLGANDVAVHQAERAVAVQAASMSKNPFGFAPLQKAVAAARAVENHLEGQTPEARAAFAAQAEIAATNFLRHTNRPAPGAEINQRFVNRVRQNWDSDLALRNAISPRQWNQIDRNTRFAIGHEVAEAQLAAAERYRINPTAANRAELMRWTNRIASLDHMDPNMGLDPWDP</sequence>
<gene>
    <name evidence="2" type="ORF">HGA15_27430</name>
</gene>
<feature type="transmembrane region" description="Helical" evidence="1">
    <location>
        <begin position="134"/>
        <end position="155"/>
    </location>
</feature>
<keyword evidence="1" id="KW-1133">Transmembrane helix</keyword>
<feature type="transmembrane region" description="Helical" evidence="1">
    <location>
        <begin position="20"/>
        <end position="40"/>
    </location>
</feature>
<comment type="caution">
    <text evidence="2">The sequence shown here is derived from an EMBL/GenBank/DDBJ whole genome shotgun (WGS) entry which is preliminary data.</text>
</comment>
<protein>
    <submittedName>
        <fullName evidence="2">Uncharacterized protein</fullName>
    </submittedName>
</protein>
<proteinExistence type="predicted"/>
<evidence type="ECO:0000256" key="1">
    <source>
        <dbReference type="SAM" id="Phobius"/>
    </source>
</evidence>
<feature type="transmembrane region" description="Helical" evidence="1">
    <location>
        <begin position="84"/>
        <end position="113"/>
    </location>
</feature>
<dbReference type="Proteomes" id="UP000570678">
    <property type="component" value="Unassembled WGS sequence"/>
</dbReference>
<keyword evidence="1" id="KW-0812">Transmembrane</keyword>
<feature type="transmembrane region" description="Helical" evidence="1">
    <location>
        <begin position="385"/>
        <end position="403"/>
    </location>
</feature>
<evidence type="ECO:0000313" key="2">
    <source>
        <dbReference type="EMBL" id="NKY59814.1"/>
    </source>
</evidence>
<reference evidence="2 3" key="1">
    <citation type="submission" date="2020-04" db="EMBL/GenBank/DDBJ databases">
        <title>MicrobeNet Type strains.</title>
        <authorList>
            <person name="Nicholson A.C."/>
        </authorList>
    </citation>
    <scope>NUCLEOTIDE SEQUENCE [LARGE SCALE GENOMIC DNA]</scope>
    <source>
        <strain evidence="2 3">JCM 3332</strain>
    </source>
</reference>
<name>A0A846YQL7_9NOCA</name>
<dbReference type="RefSeq" id="WP_157116659.1">
    <property type="nucleotide sequence ID" value="NZ_JAAXOT010000018.1"/>
</dbReference>
<accession>A0A846YQL7</accession>
<feature type="transmembrane region" description="Helical" evidence="1">
    <location>
        <begin position="322"/>
        <end position="342"/>
    </location>
</feature>
<feature type="transmembrane region" description="Helical" evidence="1">
    <location>
        <begin position="290"/>
        <end position="310"/>
    </location>
</feature>
<dbReference type="EMBL" id="JAAXOT010000018">
    <property type="protein sequence ID" value="NKY59814.1"/>
    <property type="molecule type" value="Genomic_DNA"/>
</dbReference>
<feature type="transmembrane region" description="Helical" evidence="1">
    <location>
        <begin position="161"/>
        <end position="181"/>
    </location>
</feature>